<keyword evidence="1" id="KW-0596">Phosphopantetheine</keyword>
<dbReference type="FunFam" id="3.40.50.980:FF:000001">
    <property type="entry name" value="Non-ribosomal peptide synthetase"/>
    <property type="match status" value="1"/>
</dbReference>
<dbReference type="PROSITE" id="PS50075">
    <property type="entry name" value="CARRIER"/>
    <property type="match status" value="1"/>
</dbReference>
<dbReference type="SUPFAM" id="SSF47336">
    <property type="entry name" value="ACP-like"/>
    <property type="match status" value="1"/>
</dbReference>
<dbReference type="GO" id="GO:0043041">
    <property type="term" value="P:amino acid activation for nonribosomal peptide biosynthetic process"/>
    <property type="evidence" value="ECO:0007669"/>
    <property type="project" value="TreeGrafter"/>
</dbReference>
<dbReference type="InterPro" id="IPR036736">
    <property type="entry name" value="ACP-like_sf"/>
</dbReference>
<dbReference type="Gene3D" id="3.30.559.10">
    <property type="entry name" value="Chloramphenicol acetyltransferase-like domain"/>
    <property type="match status" value="1"/>
</dbReference>
<dbReference type="SUPFAM" id="SSF52777">
    <property type="entry name" value="CoA-dependent acyltransferases"/>
    <property type="match status" value="2"/>
</dbReference>
<comment type="caution">
    <text evidence="5">The sequence shown here is derived from an EMBL/GenBank/DDBJ whole genome shotgun (WGS) entry which is preliminary data.</text>
</comment>
<reference evidence="5" key="1">
    <citation type="journal article" date="2014" name="Int. J. Syst. Evol. Microbiol.">
        <title>Complete genome sequence of Corynebacterium casei LMG S-19264T (=DSM 44701T), isolated from a smear-ripened cheese.</title>
        <authorList>
            <consortium name="US DOE Joint Genome Institute (JGI-PGF)"/>
            <person name="Walter F."/>
            <person name="Albersmeier A."/>
            <person name="Kalinowski J."/>
            <person name="Ruckert C."/>
        </authorList>
    </citation>
    <scope>NUCLEOTIDE SEQUENCE</scope>
    <source>
        <strain evidence="5">CGMCC 1.15254</strain>
    </source>
</reference>
<dbReference type="Gene3D" id="1.10.1200.10">
    <property type="entry name" value="ACP-like"/>
    <property type="match status" value="1"/>
</dbReference>
<evidence type="ECO:0000256" key="1">
    <source>
        <dbReference type="ARBA" id="ARBA00022450"/>
    </source>
</evidence>
<dbReference type="FunFam" id="3.30.300.30:FF:000010">
    <property type="entry name" value="Enterobactin synthetase component F"/>
    <property type="match status" value="1"/>
</dbReference>
<dbReference type="CDD" id="cd05930">
    <property type="entry name" value="A_NRPS"/>
    <property type="match status" value="1"/>
</dbReference>
<dbReference type="FunFam" id="3.30.559.10:FF:000012">
    <property type="entry name" value="Non-ribosomal peptide synthetase"/>
    <property type="match status" value="1"/>
</dbReference>
<dbReference type="Pfam" id="PF18563">
    <property type="entry name" value="TubC_N"/>
    <property type="match status" value="1"/>
</dbReference>
<accession>A0A917BSL0</accession>
<dbReference type="Pfam" id="PF13193">
    <property type="entry name" value="AMP-binding_C"/>
    <property type="match status" value="1"/>
</dbReference>
<evidence type="ECO:0000313" key="6">
    <source>
        <dbReference type="Proteomes" id="UP000632498"/>
    </source>
</evidence>
<name>A0A917BSL0_9PROT</name>
<keyword evidence="2" id="KW-0597">Phosphoprotein</keyword>
<dbReference type="PANTHER" id="PTHR45527">
    <property type="entry name" value="NONRIBOSOMAL PEPTIDE SYNTHETASE"/>
    <property type="match status" value="1"/>
</dbReference>
<dbReference type="InterPro" id="IPR045851">
    <property type="entry name" value="AMP-bd_C_sf"/>
</dbReference>
<dbReference type="InterPro" id="IPR041464">
    <property type="entry name" value="TubC_N"/>
</dbReference>
<sequence>MTNLINWLKELENQDIRLSCENDKLRINAPKGVMTQELSAQLSQRKEELLAHFLNHQTITTTPRDQDLPLSFAQQRLWFVDQLEKDSPAYNMPAALRLKGALNINALERSLNEIVRRHEILRTSFPLKDANPVQKIHADLSLVLEKSDLSAMDIDTREAHIQQTIETECLNPFDLQTAPLIRGQLLKVSGEEHILLLSMHHIVSDGWSIGIIGRELSVLYKAFSNNKSADLPELDIQYGDFSQWQKSWMEGTDYRQQLDYWTTHLKDAPHILDLPTDYARPALQTYHGKTHTTYLSGNVQKTLHQIAREAGGTLFMPLLAAFALHIRSYSAQNDLIIGSPIANRNRPEVEDLIGFFANTLPLRLQINTTETFTDLLKQVQRETLKAYENQDVPFEKIVENLNIERDLSRSPLAQVVFVLQNAPLHASGSTTAALDGLTLEPIAFESGTVRLDLEVHVWEERSGLKVEYIYNTDLFAPETIARMAANFEAVLLSVCAKHDTPLCHIHTLSDTEFKQLVTDANATSQPYPDDLCLHDVIAQHAQNTPDTPALVYDGHSLSYKELNERANQLAYWLSARGVCKGDRVGVCLDRGLDLIVSLLAILKTGAAYVPIDPIYPRERLKFLMEDSDATLLLCESKVAQDIKLEEITLNAPCYLLDHEHNLIKQESLKNISISVSSRDLAYVIYTSGSTGKPKGVQIQHHSVINLLHGVHPRLKASAKDVWTVFHSYAFDLSVWEIWSPLYSGGKLVIVSNTLTQDAHNFHQLLLDEKVTVLNQTPSFMRQLLSLPDFKEGAAQTLRVIICGGEALPQELGEQLLKLNIDLWNFYGPTEATVWSLIKQVHSASSPSGNVAIGQPIANTTALILDSDLNPVPIGAVGELHLGGQGLAVGYFKRPDLSHERFINSPFGRLYKTGDLVRRLPNGDFDYIARMDTQVKMRGYRIELGEIEQTLSKMNGLDHNVVIVREDQPGDQRLCAYLVGNLPPIHEIREFLKARLPAYMVPLIFVELDQLPLTPNGKIDRKNLPKPEKNQRLIQTAPSTQTLNADEQAIHQIWCEELGLKQVGIDDNFFDVGGYSFLLVKVCNRLRAAFQRDINVVDLFQYPTIRAIADFIDTDQTEREINTDQLEQRATKRRQGRVRRGRTMQTEQKV</sequence>
<dbReference type="InterPro" id="IPR009081">
    <property type="entry name" value="PP-bd_ACP"/>
</dbReference>
<dbReference type="RefSeq" id="WP_188661379.1">
    <property type="nucleotide sequence ID" value="NZ_BMHV01000003.1"/>
</dbReference>
<evidence type="ECO:0000256" key="3">
    <source>
        <dbReference type="SAM" id="MobiDB-lite"/>
    </source>
</evidence>
<dbReference type="Gene3D" id="3.30.559.30">
    <property type="entry name" value="Nonribosomal peptide synthetase, condensation domain"/>
    <property type="match status" value="1"/>
</dbReference>
<evidence type="ECO:0000313" key="5">
    <source>
        <dbReference type="EMBL" id="GGF55273.1"/>
    </source>
</evidence>
<dbReference type="InterPro" id="IPR010071">
    <property type="entry name" value="AA_adenyl_dom"/>
</dbReference>
<dbReference type="InterPro" id="IPR023213">
    <property type="entry name" value="CAT-like_dom_sf"/>
</dbReference>
<dbReference type="Pfam" id="PF00501">
    <property type="entry name" value="AMP-binding"/>
    <property type="match status" value="1"/>
</dbReference>
<organism evidence="5 6">
    <name type="scientific">Terasakiella brassicae</name>
    <dbReference type="NCBI Taxonomy" id="1634917"/>
    <lineage>
        <taxon>Bacteria</taxon>
        <taxon>Pseudomonadati</taxon>
        <taxon>Pseudomonadota</taxon>
        <taxon>Alphaproteobacteria</taxon>
        <taxon>Rhodospirillales</taxon>
        <taxon>Terasakiellaceae</taxon>
        <taxon>Terasakiella</taxon>
    </lineage>
</organism>
<dbReference type="InterPro" id="IPR020806">
    <property type="entry name" value="PKS_PP-bd"/>
</dbReference>
<dbReference type="SUPFAM" id="SSF56801">
    <property type="entry name" value="Acetyl-CoA synthetase-like"/>
    <property type="match status" value="1"/>
</dbReference>
<dbReference type="EMBL" id="BMHV01000003">
    <property type="protein sequence ID" value="GGF55273.1"/>
    <property type="molecule type" value="Genomic_DNA"/>
</dbReference>
<dbReference type="GO" id="GO:0044550">
    <property type="term" value="P:secondary metabolite biosynthetic process"/>
    <property type="evidence" value="ECO:0007669"/>
    <property type="project" value="UniProtKB-ARBA"/>
</dbReference>
<evidence type="ECO:0000256" key="2">
    <source>
        <dbReference type="ARBA" id="ARBA00022553"/>
    </source>
</evidence>
<feature type="domain" description="Carrier" evidence="4">
    <location>
        <begin position="1040"/>
        <end position="1115"/>
    </location>
</feature>
<reference evidence="5" key="2">
    <citation type="submission" date="2020-09" db="EMBL/GenBank/DDBJ databases">
        <authorList>
            <person name="Sun Q."/>
            <person name="Zhou Y."/>
        </authorList>
    </citation>
    <scope>NUCLEOTIDE SEQUENCE</scope>
    <source>
        <strain evidence="5">CGMCC 1.15254</strain>
    </source>
</reference>
<dbReference type="NCBIfam" id="TIGR01733">
    <property type="entry name" value="AA-adenyl-dom"/>
    <property type="match status" value="1"/>
</dbReference>
<dbReference type="SMART" id="SM00823">
    <property type="entry name" value="PKS_PP"/>
    <property type="match status" value="1"/>
</dbReference>
<dbReference type="PANTHER" id="PTHR45527:SF14">
    <property type="entry name" value="PLIPASTATIN SYNTHASE SUBUNIT B"/>
    <property type="match status" value="1"/>
</dbReference>
<dbReference type="GO" id="GO:0031177">
    <property type="term" value="F:phosphopantetheine binding"/>
    <property type="evidence" value="ECO:0007669"/>
    <property type="project" value="InterPro"/>
</dbReference>
<dbReference type="Gene3D" id="3.40.50.980">
    <property type="match status" value="2"/>
</dbReference>
<keyword evidence="6" id="KW-1185">Reference proteome</keyword>
<dbReference type="FunFam" id="3.40.50.12780:FF:000012">
    <property type="entry name" value="Non-ribosomal peptide synthetase"/>
    <property type="match status" value="1"/>
</dbReference>
<feature type="compositionally biased region" description="Basic residues" evidence="3">
    <location>
        <begin position="1130"/>
        <end position="1141"/>
    </location>
</feature>
<dbReference type="Gene3D" id="1.10.10.1830">
    <property type="entry name" value="Non-ribosomal peptide synthase, adenylation domain"/>
    <property type="match status" value="1"/>
</dbReference>
<dbReference type="Gene3D" id="2.30.38.10">
    <property type="entry name" value="Luciferase, Domain 3"/>
    <property type="match status" value="1"/>
</dbReference>
<dbReference type="AlphaFoldDB" id="A0A917BSL0"/>
<gene>
    <name evidence="5" type="ORF">GCM10011332_05830</name>
</gene>
<dbReference type="InterPro" id="IPR044894">
    <property type="entry name" value="TubC_N_sf"/>
</dbReference>
<dbReference type="GO" id="GO:0003824">
    <property type="term" value="F:catalytic activity"/>
    <property type="evidence" value="ECO:0007669"/>
    <property type="project" value="InterPro"/>
</dbReference>
<dbReference type="InterPro" id="IPR025110">
    <property type="entry name" value="AMP-bd_C"/>
</dbReference>
<protein>
    <recommendedName>
        <fullName evidence="4">Carrier domain-containing protein</fullName>
    </recommendedName>
</protein>
<dbReference type="InterPro" id="IPR000873">
    <property type="entry name" value="AMP-dep_synth/lig_dom"/>
</dbReference>
<dbReference type="Gene3D" id="3.30.300.30">
    <property type="match status" value="1"/>
</dbReference>
<dbReference type="Proteomes" id="UP000632498">
    <property type="component" value="Unassembled WGS sequence"/>
</dbReference>
<dbReference type="InterPro" id="IPR020845">
    <property type="entry name" value="AMP-binding_CS"/>
</dbReference>
<dbReference type="Pfam" id="PF00668">
    <property type="entry name" value="Condensation"/>
    <property type="match status" value="1"/>
</dbReference>
<dbReference type="CDD" id="cd19531">
    <property type="entry name" value="LCL_NRPS-like"/>
    <property type="match status" value="1"/>
</dbReference>
<evidence type="ECO:0000259" key="4">
    <source>
        <dbReference type="PROSITE" id="PS50075"/>
    </source>
</evidence>
<dbReference type="PROSITE" id="PS00455">
    <property type="entry name" value="AMP_BINDING"/>
    <property type="match status" value="1"/>
</dbReference>
<dbReference type="InterPro" id="IPR001242">
    <property type="entry name" value="Condensation_dom"/>
</dbReference>
<dbReference type="Pfam" id="PF00550">
    <property type="entry name" value="PP-binding"/>
    <property type="match status" value="1"/>
</dbReference>
<dbReference type="GO" id="GO:0005829">
    <property type="term" value="C:cytosol"/>
    <property type="evidence" value="ECO:0007669"/>
    <property type="project" value="TreeGrafter"/>
</dbReference>
<proteinExistence type="predicted"/>
<feature type="region of interest" description="Disordered" evidence="3">
    <location>
        <begin position="1126"/>
        <end position="1149"/>
    </location>
</feature>